<dbReference type="InterPro" id="IPR049163">
    <property type="entry name" value="Pif1-like_2B_dom"/>
</dbReference>
<evidence type="ECO:0000256" key="14">
    <source>
        <dbReference type="SAM" id="MobiDB-lite"/>
    </source>
</evidence>
<keyword evidence="18" id="KW-1185">Reference proteome</keyword>
<dbReference type="GO" id="GO:0160225">
    <property type="term" value="F:G-quadruplex unwinding activity"/>
    <property type="evidence" value="ECO:0007669"/>
    <property type="project" value="UniProtKB-UniRule"/>
</dbReference>
<dbReference type="Pfam" id="PF25344">
    <property type="entry name" value="PH_LRR1"/>
    <property type="match status" value="1"/>
</dbReference>
<keyword evidence="1 13" id="KW-0547">Nucleotide-binding</keyword>
<dbReference type="GeneID" id="112833110"/>
<evidence type="ECO:0000256" key="1">
    <source>
        <dbReference type="ARBA" id="ARBA00022741"/>
    </source>
</evidence>
<dbReference type="GO" id="GO:0051880">
    <property type="term" value="F:G-quadruplex DNA binding"/>
    <property type="evidence" value="ECO:0007669"/>
    <property type="project" value="UniProtKB-UniRule"/>
</dbReference>
<feature type="domain" description="DNA helicase Pif1-like 2B" evidence="16">
    <location>
        <begin position="583"/>
        <end position="624"/>
    </location>
</feature>
<dbReference type="InterPro" id="IPR057437">
    <property type="entry name" value="PIF1/LRR1_PH"/>
</dbReference>
<dbReference type="RefSeq" id="XP_025739877.1">
    <property type="nucleotide sequence ID" value="XM_025884092.1"/>
</dbReference>
<dbReference type="Gene3D" id="3.40.50.300">
    <property type="entry name" value="P-loop containing nucleotide triphosphate hydrolases"/>
    <property type="match status" value="2"/>
</dbReference>
<dbReference type="InterPro" id="IPR051055">
    <property type="entry name" value="PIF1_helicase"/>
</dbReference>
<evidence type="ECO:0000259" key="15">
    <source>
        <dbReference type="Pfam" id="PF05970"/>
    </source>
</evidence>
<comment type="subcellular location">
    <subcellularLocation>
        <location evidence="13">Nucleus</location>
    </subcellularLocation>
    <subcellularLocation>
        <location evidence="13">Mitochondrion</location>
    </subcellularLocation>
</comment>
<evidence type="ECO:0000256" key="11">
    <source>
        <dbReference type="ARBA" id="ARBA00023242"/>
    </source>
</evidence>
<comment type="similarity">
    <text evidence="13">Belongs to the helicase family. PIF1 subfamily.</text>
</comment>
<dbReference type="CDD" id="cd18809">
    <property type="entry name" value="SF1_C_RecD"/>
    <property type="match status" value="1"/>
</dbReference>
<evidence type="ECO:0000256" key="5">
    <source>
        <dbReference type="ARBA" id="ARBA00022840"/>
    </source>
</evidence>
<feature type="DNA-binding region" evidence="13">
    <location>
        <begin position="697"/>
        <end position="716"/>
    </location>
</feature>
<reference key="1">
    <citation type="submission" date="2019-01" db="UniProtKB">
        <authorList>
            <consortium name="RefSeq"/>
        </authorList>
    </citation>
    <scope>IDENTIFICATION</scope>
</reference>
<evidence type="ECO:0000256" key="7">
    <source>
        <dbReference type="ARBA" id="ARBA00023128"/>
    </source>
</evidence>
<evidence type="ECO:0000313" key="19">
    <source>
        <dbReference type="RefSeq" id="XP_025739877.1"/>
    </source>
</evidence>
<keyword evidence="3 13" id="KW-0378">Hydrolase</keyword>
<comment type="cofactor">
    <cofactor evidence="13">
        <name>Mg(2+)</name>
        <dbReference type="ChEBI" id="CHEBI:18420"/>
    </cofactor>
</comment>
<dbReference type="InterPro" id="IPR010285">
    <property type="entry name" value="DNA_helicase_pif1-like_DEAD"/>
</dbReference>
<dbReference type="GO" id="GO:0032211">
    <property type="term" value="P:negative regulation of telomere maintenance via telomerase"/>
    <property type="evidence" value="ECO:0007669"/>
    <property type="project" value="UniProtKB-UniRule"/>
</dbReference>
<evidence type="ECO:0000256" key="10">
    <source>
        <dbReference type="ARBA" id="ARBA00023235"/>
    </source>
</evidence>
<dbReference type="InterPro" id="IPR027417">
    <property type="entry name" value="P-loop_NTPase"/>
</dbReference>
<evidence type="ECO:0000256" key="3">
    <source>
        <dbReference type="ARBA" id="ARBA00022801"/>
    </source>
</evidence>
<dbReference type="Proteomes" id="UP000286641">
    <property type="component" value="Unplaced"/>
</dbReference>
<name>A0A3Q7QCG2_CALUR</name>
<dbReference type="HAMAP" id="MF_03176">
    <property type="entry name" value="PIF1"/>
    <property type="match status" value="1"/>
</dbReference>
<gene>
    <name evidence="13 19" type="primary">PIF1</name>
</gene>
<evidence type="ECO:0000256" key="4">
    <source>
        <dbReference type="ARBA" id="ARBA00022806"/>
    </source>
</evidence>
<evidence type="ECO:0000313" key="18">
    <source>
        <dbReference type="Proteomes" id="UP000286641"/>
    </source>
</evidence>
<dbReference type="FunFam" id="3.40.50.300:FF:003367">
    <property type="entry name" value="ATP-dependent DNA helicase PIF1"/>
    <property type="match status" value="1"/>
</dbReference>
<keyword evidence="11 13" id="KW-0539">Nucleus</keyword>
<dbReference type="PANTHER" id="PTHR47642">
    <property type="entry name" value="ATP-DEPENDENT DNA HELICASE"/>
    <property type="match status" value="1"/>
</dbReference>
<dbReference type="GO" id="GO:0005634">
    <property type="term" value="C:nucleus"/>
    <property type="evidence" value="ECO:0007669"/>
    <property type="project" value="UniProtKB-SubCell"/>
</dbReference>
<evidence type="ECO:0000259" key="16">
    <source>
        <dbReference type="Pfam" id="PF21530"/>
    </source>
</evidence>
<comment type="catalytic activity">
    <reaction evidence="13">
        <text>ATP + H2O = ADP + phosphate + H(+)</text>
        <dbReference type="Rhea" id="RHEA:13065"/>
        <dbReference type="ChEBI" id="CHEBI:15377"/>
        <dbReference type="ChEBI" id="CHEBI:15378"/>
        <dbReference type="ChEBI" id="CHEBI:30616"/>
        <dbReference type="ChEBI" id="CHEBI:43474"/>
        <dbReference type="ChEBI" id="CHEBI:456216"/>
        <dbReference type="EC" id="5.6.2.3"/>
    </reaction>
</comment>
<dbReference type="PANTHER" id="PTHR47642:SF7">
    <property type="entry name" value="ATP-DEPENDENT DNA HELICASE PIF1"/>
    <property type="match status" value="1"/>
</dbReference>
<dbReference type="Pfam" id="PF21530">
    <property type="entry name" value="Pif1_2B_dom"/>
    <property type="match status" value="1"/>
</dbReference>
<feature type="compositionally biased region" description="Acidic residues" evidence="14">
    <location>
        <begin position="747"/>
        <end position="761"/>
    </location>
</feature>
<dbReference type="GO" id="GO:0006281">
    <property type="term" value="P:DNA repair"/>
    <property type="evidence" value="ECO:0007669"/>
    <property type="project" value="UniProtKB-UniRule"/>
</dbReference>
<keyword evidence="5 13" id="KW-0067">ATP-binding</keyword>
<keyword evidence="7 13" id="KW-0496">Mitochondrion</keyword>
<evidence type="ECO:0000256" key="8">
    <source>
        <dbReference type="ARBA" id="ARBA00023172"/>
    </source>
</evidence>
<evidence type="ECO:0000256" key="13">
    <source>
        <dbReference type="HAMAP-Rule" id="MF_03176"/>
    </source>
</evidence>
<keyword evidence="2 13" id="KW-0227">DNA damage</keyword>
<feature type="region of interest" description="Disordered" evidence="14">
    <location>
        <begin position="742"/>
        <end position="761"/>
    </location>
</feature>
<feature type="domain" description="DNA helicase Pif1-like DEAD-box helicase" evidence="15">
    <location>
        <begin position="322"/>
        <end position="523"/>
    </location>
</feature>
<comment type="subunit">
    <text evidence="12 13">Monomer. Interacts with telomerase.</text>
</comment>
<keyword evidence="10 13" id="KW-0413">Isomerase</keyword>
<organism evidence="18 19">
    <name type="scientific">Callorhinus ursinus</name>
    <name type="common">Northern fur seal</name>
    <dbReference type="NCBI Taxonomy" id="34884"/>
    <lineage>
        <taxon>Eukaryota</taxon>
        <taxon>Metazoa</taxon>
        <taxon>Chordata</taxon>
        <taxon>Craniata</taxon>
        <taxon>Vertebrata</taxon>
        <taxon>Euteleostomi</taxon>
        <taxon>Mammalia</taxon>
        <taxon>Eutheria</taxon>
        <taxon>Laurasiatheria</taxon>
        <taxon>Carnivora</taxon>
        <taxon>Caniformia</taxon>
        <taxon>Pinnipedia</taxon>
        <taxon>Otariidae</taxon>
        <taxon>Callorhinus</taxon>
    </lineage>
</organism>
<dbReference type="CDD" id="cd18037">
    <property type="entry name" value="DEXSc_Pif1_like"/>
    <property type="match status" value="1"/>
</dbReference>
<keyword evidence="6 13" id="KW-0238">DNA-binding</keyword>
<feature type="domain" description="PIF1/LRR1 pleckstrin homology" evidence="17">
    <location>
        <begin position="132"/>
        <end position="241"/>
    </location>
</feature>
<sequence>MAPRGSSSFLPDAGAVATTWSSSPRNLLEGPGLDLASGPVNSTPNFWLELTTPRSSDMLSRLSQPGTLEEVRKSQEKQCWGKIHVEVSVPSLEAVWCAAQRERGREQAVDLPEAVTMLSGTQAAPAELEDAELRCRVAVEELSPGGQPRKRQALRTAALSLGRNERRELLLRLQAAGPAGRPRCFPLRAARLFTRFAAAGRSTLRLPTDGVPGAGAVQLLLSDCPPDRLRRFLRTLRLKLAAAPGPGPASARAQLLGPRPRDFVTISPVQPEELRRAVATRVPRATPVKRPVEPRAGAEPSTEAPRWALPVKRLSLPPTKPQLSKEQAAVLRVVLKGQSIFFTGSAGTGKSYLLKRILGSLPPTGTVATASTGVAACHIGGTTLHAFAVSLTGIGSGRAPLAQCVALAQRPAVRQGWLNCQRLVIDEISMVEADLFDKLEAVARAVRQQDKPFGGIQLIICGDFLQLPPVTKGSQPPKFCFQAKTWRRCVPVTLELTEVWRQADQIFISLLQAVRLGRCSEEVTRQLQATASHKVERDGIVATRLCTHQDDVALTNRRRLQELPGEVHSFKAMDSDPEQARILDAQCPVSQILQLKLGAQVMLVKNLAVSRGLVNGARGVVVGFETEGRGLPQVRFLCGVTEVIRADRWTVQATGGQLLSRQQLPLQLAWAISIHKSQGMTLDCVEISLGRVFASGQAYVALSRARSLQGLRVLDFDPIVVRCDPRVLSFYAALRRDRGLSLKSPNDDEAASDQENEDPNL</sequence>
<keyword evidence="9 13" id="KW-0234">DNA repair</keyword>
<dbReference type="GO" id="GO:0010521">
    <property type="term" value="F:telomerase inhibitor activity"/>
    <property type="evidence" value="ECO:0007669"/>
    <property type="project" value="UniProtKB-UniRule"/>
</dbReference>
<dbReference type="CTD" id="80119"/>
<dbReference type="AlphaFoldDB" id="A0A3Q7QCG2"/>
<keyword evidence="8 13" id="KW-0233">DNA recombination</keyword>
<dbReference type="GO" id="GO:0000723">
    <property type="term" value="P:telomere maintenance"/>
    <property type="evidence" value="ECO:0007669"/>
    <property type="project" value="InterPro"/>
</dbReference>
<dbReference type="GO" id="GO:0005739">
    <property type="term" value="C:mitochondrion"/>
    <property type="evidence" value="ECO:0007669"/>
    <property type="project" value="UniProtKB-SubCell"/>
</dbReference>
<evidence type="ECO:0000256" key="12">
    <source>
        <dbReference type="ARBA" id="ARBA00065873"/>
    </source>
</evidence>
<accession>A0A3Q7QCG2</accession>
<dbReference type="InterPro" id="IPR048293">
    <property type="entry name" value="PIF1_RRM3_pfh1"/>
</dbReference>
<dbReference type="FunFam" id="3.40.50.300:FF:000805">
    <property type="entry name" value="ATP-dependent DNA helicase PIF1"/>
    <property type="match status" value="1"/>
</dbReference>
<feature type="binding site" evidence="13">
    <location>
        <begin position="344"/>
        <end position="351"/>
    </location>
    <ligand>
        <name>ATP</name>
        <dbReference type="ChEBI" id="CHEBI:30616"/>
    </ligand>
</feature>
<dbReference type="EC" id="5.6.2.3" evidence="13"/>
<dbReference type="GO" id="GO:0006310">
    <property type="term" value="P:DNA recombination"/>
    <property type="evidence" value="ECO:0007669"/>
    <property type="project" value="UniProtKB-UniRule"/>
</dbReference>
<dbReference type="Pfam" id="PF05970">
    <property type="entry name" value="PIF1"/>
    <property type="match status" value="1"/>
</dbReference>
<evidence type="ECO:0000256" key="6">
    <source>
        <dbReference type="ARBA" id="ARBA00023125"/>
    </source>
</evidence>
<dbReference type="InParanoid" id="A0A3Q7QCG2"/>
<dbReference type="SUPFAM" id="SSF52540">
    <property type="entry name" value="P-loop containing nucleoside triphosphate hydrolases"/>
    <property type="match status" value="2"/>
</dbReference>
<proteinExistence type="inferred from homology"/>
<evidence type="ECO:0000256" key="2">
    <source>
        <dbReference type="ARBA" id="ARBA00022763"/>
    </source>
</evidence>
<keyword evidence="4 13" id="KW-0347">Helicase</keyword>
<dbReference type="GO" id="GO:0005524">
    <property type="term" value="F:ATP binding"/>
    <property type="evidence" value="ECO:0007669"/>
    <property type="project" value="UniProtKB-UniRule"/>
</dbReference>
<evidence type="ECO:0000256" key="9">
    <source>
        <dbReference type="ARBA" id="ARBA00023204"/>
    </source>
</evidence>
<reference evidence="19" key="2">
    <citation type="submission" date="2025-08" db="UniProtKB">
        <authorList>
            <consortium name="RefSeq"/>
        </authorList>
    </citation>
    <scope>IDENTIFICATION</scope>
    <source>
        <tissue evidence="19">Blood</tissue>
    </source>
</reference>
<comment type="function">
    <text evidence="13">DNA-dependent ATPase and 5'-3' DNA helicase required for the maintenance of both mitochondrial and nuclear genome stability. Efficiently unwinds G-quadruplex (G4) DNA structures and forked RNA-DNA hybrids. Resolves G4 structures, preventing replication pausing and double-strand breaks (DSBs) at G4 motifs. Involved in the maintenance of telomeric DNA. Inhibits telomere elongation, de novo telomere formation and telomere addition to DSBs via catalytic inhibition of telomerase. Reduces the processivity of telomerase by displacing active telomerase from DNA ends. Releases telomerase by unwinding the short telomerase RNA/telomeric DNA hybrid that is the intermediate in the telomerase reaction. Possesses an intrinsic strand annealing activity.</text>
</comment>
<dbReference type="GO" id="GO:0043139">
    <property type="term" value="F:5'-3' DNA helicase activity"/>
    <property type="evidence" value="ECO:0007669"/>
    <property type="project" value="UniProtKB-UniRule"/>
</dbReference>
<dbReference type="GO" id="GO:0016887">
    <property type="term" value="F:ATP hydrolysis activity"/>
    <property type="evidence" value="ECO:0007669"/>
    <property type="project" value="RHEA"/>
</dbReference>
<protein>
    <recommendedName>
        <fullName evidence="13">ATP-dependent DNA helicase PIF1</fullName>
        <ecNumber evidence="13">5.6.2.3</ecNumber>
    </recommendedName>
    <alternativeName>
        <fullName evidence="13">DNA 5'-3' helicase PIF1</fullName>
    </alternativeName>
    <alternativeName>
        <fullName evidence="13">DNA repair and recombination helicase PIF1</fullName>
    </alternativeName>
</protein>
<evidence type="ECO:0000259" key="17">
    <source>
        <dbReference type="Pfam" id="PF25344"/>
    </source>
</evidence>